<evidence type="ECO:0000313" key="4">
    <source>
        <dbReference type="EMBL" id="PYF01701.1"/>
    </source>
</evidence>
<keyword evidence="2" id="KW-1133">Transmembrane helix</keyword>
<comment type="similarity">
    <text evidence="1">Belongs to the polysaccharide synthase family.</text>
</comment>
<keyword evidence="2" id="KW-0472">Membrane</keyword>
<organism evidence="4 5">
    <name type="scientific">Rhodopseudomonas faecalis</name>
    <dbReference type="NCBI Taxonomy" id="99655"/>
    <lineage>
        <taxon>Bacteria</taxon>
        <taxon>Pseudomonadati</taxon>
        <taxon>Pseudomonadota</taxon>
        <taxon>Alphaproteobacteria</taxon>
        <taxon>Hyphomicrobiales</taxon>
        <taxon>Nitrobacteraceae</taxon>
        <taxon>Rhodopseudomonas</taxon>
    </lineage>
</organism>
<sequence length="641" mass="70185">MQRAAQQSNDTFLGRASVGIRSLSDRMPRRWKEILLICADIVLLLFALWASYALRYAMWAPDITLKRIVLGVLAPAVAVPIFIKMGLYRAVVRHLPGAAIWTVARAMLLATMAWVILVFLLEMTGQGIVPRSIPLFYFVIGSFLIAGSRFAVKQLLTDVPMQGGKRPVLIYGTGQSAVRLAGALRGDGTRQVVGFVDQDPQHHGRDLAGHRVFPADNLSTLIDQYDVEEIVLSMSSISPEVRHAVISEVTSLGITARMLPDIADIVEGRYIVNQIREIELDELLGRSFIPPDPALLSQVLEGRVVMVTGAGGSIGSELCRLVAKWKPAKLVLFEANEYALYSIHRELSATRCEVIPFLGSITDKAAVRRAITRNGVEVVYHAAAHKHVPLLEDNVIEGIRNNVIGTLTVAEVAFEHNVSKLVLISSDKAVRPTNVMGATKRWAELIVRQKATDAKTLGREQIFCAVRFGNVIGSNGSVVPLFKEQIAKGGPVTVTDPAMTRYFMSIPEAAELIVQSSALSVGGDIFLLDMGDPVRIGDLAENMIRLAGFKVRNEQNPHSGIAIQVMGARPGEKLFEELFYDRANAKPTKHPKILTADAGAIQQSRVAEALERLTEALRREDELAAKEILFSFIADREAKAA</sequence>
<reference evidence="4 5" key="1">
    <citation type="submission" date="2018-06" db="EMBL/GenBank/DDBJ databases">
        <title>Genomic Encyclopedia of Archaeal and Bacterial Type Strains, Phase II (KMG-II): from individual species to whole genera.</title>
        <authorList>
            <person name="Goeker M."/>
        </authorList>
    </citation>
    <scope>NUCLEOTIDE SEQUENCE [LARGE SCALE GENOMIC DNA]</scope>
    <source>
        <strain evidence="4 5">JCM 11668</strain>
    </source>
</reference>
<gene>
    <name evidence="4" type="ORF">BJ122_11811</name>
</gene>
<feature type="transmembrane region" description="Helical" evidence="2">
    <location>
        <begin position="99"/>
        <end position="121"/>
    </location>
</feature>
<dbReference type="CDD" id="cd05237">
    <property type="entry name" value="UDP_invert_4-6DH_SDR_e"/>
    <property type="match status" value="1"/>
</dbReference>
<accession>A0A318T9J2</accession>
<evidence type="ECO:0000313" key="5">
    <source>
        <dbReference type="Proteomes" id="UP000248148"/>
    </source>
</evidence>
<proteinExistence type="inferred from homology"/>
<keyword evidence="2" id="KW-0812">Transmembrane</keyword>
<protein>
    <submittedName>
        <fullName evidence="4">FlaA1/EpsC-like NDP-sugar epimerase</fullName>
    </submittedName>
</protein>
<dbReference type="Proteomes" id="UP000248148">
    <property type="component" value="Unassembled WGS sequence"/>
</dbReference>
<feature type="transmembrane region" description="Helical" evidence="2">
    <location>
        <begin position="68"/>
        <end position="87"/>
    </location>
</feature>
<dbReference type="InterPro" id="IPR036291">
    <property type="entry name" value="NAD(P)-bd_dom_sf"/>
</dbReference>
<feature type="transmembrane region" description="Helical" evidence="2">
    <location>
        <begin position="34"/>
        <end position="56"/>
    </location>
</feature>
<dbReference type="RefSeq" id="WP_245407729.1">
    <property type="nucleotide sequence ID" value="NZ_QJTI01000018.1"/>
</dbReference>
<dbReference type="PANTHER" id="PTHR43318:SF1">
    <property type="entry name" value="POLYSACCHARIDE BIOSYNTHESIS PROTEIN EPSC-RELATED"/>
    <property type="match status" value="1"/>
</dbReference>
<evidence type="ECO:0000256" key="2">
    <source>
        <dbReference type="SAM" id="Phobius"/>
    </source>
</evidence>
<dbReference type="AlphaFoldDB" id="A0A318T9J2"/>
<dbReference type="InterPro" id="IPR051203">
    <property type="entry name" value="Polysaccharide_Synthase-Rel"/>
</dbReference>
<dbReference type="SUPFAM" id="SSF51735">
    <property type="entry name" value="NAD(P)-binding Rossmann-fold domains"/>
    <property type="match status" value="1"/>
</dbReference>
<dbReference type="InterPro" id="IPR029063">
    <property type="entry name" value="SAM-dependent_MTases_sf"/>
</dbReference>
<feature type="transmembrane region" description="Helical" evidence="2">
    <location>
        <begin position="133"/>
        <end position="152"/>
    </location>
</feature>
<keyword evidence="5" id="KW-1185">Reference proteome</keyword>
<dbReference type="SUPFAM" id="SSF53335">
    <property type="entry name" value="S-adenosyl-L-methionine-dependent methyltransferases"/>
    <property type="match status" value="1"/>
</dbReference>
<dbReference type="EMBL" id="QJTI01000018">
    <property type="protein sequence ID" value="PYF01701.1"/>
    <property type="molecule type" value="Genomic_DNA"/>
</dbReference>
<name>A0A318T9J2_9BRAD</name>
<feature type="domain" description="Polysaccharide biosynthesis protein CapD-like" evidence="3">
    <location>
        <begin position="305"/>
        <end position="596"/>
    </location>
</feature>
<evidence type="ECO:0000256" key="1">
    <source>
        <dbReference type="ARBA" id="ARBA00007430"/>
    </source>
</evidence>
<evidence type="ECO:0000259" key="3">
    <source>
        <dbReference type="Pfam" id="PF02719"/>
    </source>
</evidence>
<dbReference type="Pfam" id="PF02719">
    <property type="entry name" value="Polysacc_synt_2"/>
    <property type="match status" value="1"/>
</dbReference>
<dbReference type="InterPro" id="IPR003869">
    <property type="entry name" value="Polysac_CapD-like"/>
</dbReference>
<comment type="caution">
    <text evidence="4">The sequence shown here is derived from an EMBL/GenBank/DDBJ whole genome shotgun (WGS) entry which is preliminary data.</text>
</comment>
<dbReference type="Gene3D" id="3.40.50.720">
    <property type="entry name" value="NAD(P)-binding Rossmann-like Domain"/>
    <property type="match status" value="2"/>
</dbReference>
<dbReference type="PANTHER" id="PTHR43318">
    <property type="entry name" value="UDP-N-ACETYLGLUCOSAMINE 4,6-DEHYDRATASE"/>
    <property type="match status" value="1"/>
</dbReference>